<keyword evidence="2" id="KW-0812">Transmembrane</keyword>
<accession>A0A915C9E7</accession>
<evidence type="ECO:0000313" key="3">
    <source>
        <dbReference type="Proteomes" id="UP000887569"/>
    </source>
</evidence>
<evidence type="ECO:0000256" key="2">
    <source>
        <dbReference type="SAM" id="Phobius"/>
    </source>
</evidence>
<keyword evidence="3" id="KW-1185">Reference proteome</keyword>
<organism evidence="3 4">
    <name type="scientific">Parascaris univalens</name>
    <name type="common">Nematode worm</name>
    <dbReference type="NCBI Taxonomy" id="6257"/>
    <lineage>
        <taxon>Eukaryota</taxon>
        <taxon>Metazoa</taxon>
        <taxon>Ecdysozoa</taxon>
        <taxon>Nematoda</taxon>
        <taxon>Chromadorea</taxon>
        <taxon>Rhabditida</taxon>
        <taxon>Spirurina</taxon>
        <taxon>Ascaridomorpha</taxon>
        <taxon>Ascaridoidea</taxon>
        <taxon>Ascarididae</taxon>
        <taxon>Parascaris</taxon>
    </lineage>
</organism>
<keyword evidence="2" id="KW-1133">Transmembrane helix</keyword>
<dbReference type="Proteomes" id="UP000887569">
    <property type="component" value="Unplaced"/>
</dbReference>
<evidence type="ECO:0000313" key="4">
    <source>
        <dbReference type="WBParaSite" id="PgR101_g002_t02"/>
    </source>
</evidence>
<sequence length="456" mass="51990">MGILLVCCDDEWFNDMLPTSLLTILIYSVVVRCSRYRNTSDGRPECYNVTKLHHGSDQSLNAPIALIFIVDHFLPKQKLEVAMRVYHNLACLLPDDFGLTYMMVLHVTDNPALLHTNPQDGRTIHDLINSIKDTHEGQNGSSLCSLLSLSTEMVSRWRSDAFINEKLVKNILVIHETDSLCVIKNIAYRWYYNTIAVGRVRMPIIHRRYGRLDSTSFKQILNHGVHLELPMWHLITQEWIDEKISLLREFMHSIIVHSITIDAIANAANNSLRPSKWIRFGEKEFRRSGDSVDFLKRWGAVLNGARMTFVILGGFALFIMICTMCACTCLLSADLEEEYINRREMRQRMVDQRAAEEAILLRQQELVDRENEPNGQEPQNARSTQWLENVDGTVTARSGQLASVSSTTQLSSCSDTQTDETFNTAISVEDDRSTSDDLITANNVDGDLRIIYKCNK</sequence>
<reference evidence="4" key="1">
    <citation type="submission" date="2022-11" db="UniProtKB">
        <authorList>
            <consortium name="WormBaseParasite"/>
        </authorList>
    </citation>
    <scope>IDENTIFICATION</scope>
</reference>
<dbReference type="WBParaSite" id="PgR101_g002_t02">
    <property type="protein sequence ID" value="PgR101_g002_t02"/>
    <property type="gene ID" value="PgR101_g002"/>
</dbReference>
<proteinExistence type="predicted"/>
<protein>
    <submittedName>
        <fullName evidence="4">Uncharacterized protein</fullName>
    </submittedName>
</protein>
<feature type="compositionally biased region" description="Polar residues" evidence="1">
    <location>
        <begin position="373"/>
        <end position="387"/>
    </location>
</feature>
<feature type="region of interest" description="Disordered" evidence="1">
    <location>
        <begin position="367"/>
        <end position="387"/>
    </location>
</feature>
<name>A0A915C9E7_PARUN</name>
<keyword evidence="2" id="KW-0472">Membrane</keyword>
<feature type="transmembrane region" description="Helical" evidence="2">
    <location>
        <begin position="309"/>
        <end position="333"/>
    </location>
</feature>
<dbReference type="AlphaFoldDB" id="A0A915C9E7"/>
<evidence type="ECO:0000256" key="1">
    <source>
        <dbReference type="SAM" id="MobiDB-lite"/>
    </source>
</evidence>